<dbReference type="GO" id="GO:0000725">
    <property type="term" value="P:recombinational repair"/>
    <property type="evidence" value="ECO:0007669"/>
    <property type="project" value="TreeGrafter"/>
</dbReference>
<dbReference type="GO" id="GO:0003677">
    <property type="term" value="F:DNA binding"/>
    <property type="evidence" value="ECO:0007669"/>
    <property type="project" value="InterPro"/>
</dbReference>
<dbReference type="InterPro" id="IPR014017">
    <property type="entry name" value="DNA_helicase_UvrD-like_C"/>
</dbReference>
<dbReference type="PANTHER" id="PTHR11070">
    <property type="entry name" value="UVRD / RECB / PCRA DNA HELICASE FAMILY MEMBER"/>
    <property type="match status" value="1"/>
</dbReference>
<dbReference type="InterPro" id="IPR027417">
    <property type="entry name" value="P-loop_NTPase"/>
</dbReference>
<evidence type="ECO:0000256" key="4">
    <source>
        <dbReference type="ARBA" id="ARBA00022840"/>
    </source>
</evidence>
<protein>
    <recommendedName>
        <fullName evidence="5">DNA 3'-5' helicase II</fullName>
    </recommendedName>
</protein>
<keyword evidence="4" id="KW-0067">ATP-binding</keyword>
<evidence type="ECO:0000256" key="5">
    <source>
        <dbReference type="ARBA" id="ARBA00034923"/>
    </source>
</evidence>
<name>A0A2Z5ZM76_9PROT</name>
<dbReference type="GO" id="GO:0016787">
    <property type="term" value="F:hydrolase activity"/>
    <property type="evidence" value="ECO:0007669"/>
    <property type="project" value="UniProtKB-KW"/>
</dbReference>
<evidence type="ECO:0000256" key="1">
    <source>
        <dbReference type="ARBA" id="ARBA00022741"/>
    </source>
</evidence>
<dbReference type="AlphaFoldDB" id="A0A2Z5ZM76"/>
<evidence type="ECO:0000256" key="3">
    <source>
        <dbReference type="ARBA" id="ARBA00022806"/>
    </source>
</evidence>
<accession>A0A2Z5ZM76</accession>
<dbReference type="KEGG" id="aot:AcetOri_orf00054p"/>
<evidence type="ECO:0000313" key="8">
    <source>
        <dbReference type="Proteomes" id="UP000270034"/>
    </source>
</evidence>
<evidence type="ECO:0000313" key="7">
    <source>
        <dbReference type="EMBL" id="BBC81728.1"/>
    </source>
</evidence>
<dbReference type="Pfam" id="PF13361">
    <property type="entry name" value="UvrD_C"/>
    <property type="match status" value="1"/>
</dbReference>
<organism evidence="7 8">
    <name type="scientific">Acetobacter orientalis</name>
    <dbReference type="NCBI Taxonomy" id="146474"/>
    <lineage>
        <taxon>Bacteria</taxon>
        <taxon>Pseudomonadati</taxon>
        <taxon>Pseudomonadota</taxon>
        <taxon>Alphaproteobacteria</taxon>
        <taxon>Acetobacterales</taxon>
        <taxon>Acetobacteraceae</taxon>
        <taxon>Acetobacter</taxon>
    </lineage>
</organism>
<dbReference type="Gene3D" id="3.40.50.300">
    <property type="entry name" value="P-loop containing nucleotide triphosphate hydrolases"/>
    <property type="match status" value="1"/>
</dbReference>
<dbReference type="Proteomes" id="UP000270034">
    <property type="component" value="Plasmid pAOF1"/>
</dbReference>
<dbReference type="GO" id="GO:0043138">
    <property type="term" value="F:3'-5' DNA helicase activity"/>
    <property type="evidence" value="ECO:0007669"/>
    <property type="project" value="TreeGrafter"/>
</dbReference>
<keyword evidence="7" id="KW-0614">Plasmid</keyword>
<geneLocation type="plasmid" evidence="8">
    <name>paof1 fan1 dna</name>
</geneLocation>
<feature type="domain" description="UvrD-like helicase C-terminal" evidence="6">
    <location>
        <begin position="23"/>
        <end position="120"/>
    </location>
</feature>
<keyword evidence="3 7" id="KW-0347">Helicase</keyword>
<keyword evidence="1" id="KW-0547">Nucleotide-binding</keyword>
<proteinExistence type="predicted"/>
<dbReference type="PANTHER" id="PTHR11070:SF2">
    <property type="entry name" value="ATP-DEPENDENT DNA HELICASE SRS2"/>
    <property type="match status" value="1"/>
</dbReference>
<dbReference type="SUPFAM" id="SSF52540">
    <property type="entry name" value="P-loop containing nucleoside triphosphate hydrolases"/>
    <property type="match status" value="1"/>
</dbReference>
<dbReference type="GO" id="GO:0005524">
    <property type="term" value="F:ATP binding"/>
    <property type="evidence" value="ECO:0007669"/>
    <property type="project" value="UniProtKB-KW"/>
</dbReference>
<dbReference type="EMBL" id="AP018516">
    <property type="protein sequence ID" value="BBC81728.1"/>
    <property type="molecule type" value="Genomic_DNA"/>
</dbReference>
<gene>
    <name evidence="7" type="ORF">AcetOrient_orf00054p</name>
</gene>
<evidence type="ECO:0000256" key="2">
    <source>
        <dbReference type="ARBA" id="ARBA00022801"/>
    </source>
</evidence>
<dbReference type="GO" id="GO:0033202">
    <property type="term" value="C:DNA helicase complex"/>
    <property type="evidence" value="ECO:0007669"/>
    <property type="project" value="TreeGrafter"/>
</dbReference>
<reference evidence="7 8" key="1">
    <citation type="submission" date="2018-02" db="EMBL/GenBank/DDBJ databases">
        <title>Acetobacter orientalis genome.</title>
        <authorList>
            <person name="Nakashima N."/>
            <person name="Tamura T."/>
        </authorList>
    </citation>
    <scope>NUCLEOTIDE SEQUENCE [LARGE SCALE GENOMIC DNA]</scope>
    <source>
        <strain evidence="7 8">FAN1</strain>
        <plasmid evidence="8">paof1 fan1 dna</plasmid>
    </source>
</reference>
<dbReference type="Gene3D" id="1.10.486.10">
    <property type="entry name" value="PCRA, domain 4"/>
    <property type="match status" value="1"/>
</dbReference>
<evidence type="ECO:0000259" key="6">
    <source>
        <dbReference type="Pfam" id="PF13361"/>
    </source>
</evidence>
<keyword evidence="2" id="KW-0378">Hydrolase</keyword>
<dbReference type="InterPro" id="IPR000212">
    <property type="entry name" value="DNA_helicase_UvrD/REP"/>
</dbReference>
<dbReference type="GO" id="GO:0005829">
    <property type="term" value="C:cytosol"/>
    <property type="evidence" value="ECO:0007669"/>
    <property type="project" value="TreeGrafter"/>
</dbReference>
<sequence>MRTLAERSGYLDMLRAGDEDGVAGLENLDELFSLAMEFTSVEALFDHAALGSGTSAEAGRGRIRLMTIHGSKGLEFEHVFLMGWENTLFPGLSPTNLDEERRLAYVALTRGRARVSVSWCAWRNGRSADMSPFISDIPPEARYSGWLGQATSRAEALAIRAAQEEALGI</sequence>